<keyword evidence="2" id="KW-0812">Transmembrane</keyword>
<dbReference type="eggNOG" id="ENOG502QSRZ">
    <property type="taxonomic scope" value="Eukaryota"/>
</dbReference>
<reference evidence="9" key="1">
    <citation type="submission" date="2012-07" db="EMBL/GenBank/DDBJ databases">
        <title>Genome of the Chinese tree shrew, a rising model animal genetically related to primates.</title>
        <authorList>
            <person name="Zhang G."/>
            <person name="Fan Y."/>
            <person name="Yao Y."/>
            <person name="Huang Z."/>
        </authorList>
    </citation>
    <scope>NUCLEOTIDE SEQUENCE [LARGE SCALE GENOMIC DNA]</scope>
</reference>
<evidence type="ECO:0000259" key="7">
    <source>
        <dbReference type="SMART" id="SM00409"/>
    </source>
</evidence>
<dbReference type="Proteomes" id="UP000011518">
    <property type="component" value="Unassembled WGS sequence"/>
</dbReference>
<dbReference type="InterPro" id="IPR053896">
    <property type="entry name" value="BTN3A2-like_Ig-C"/>
</dbReference>
<dbReference type="SMART" id="SM00409">
    <property type="entry name" value="IG"/>
    <property type="match status" value="1"/>
</dbReference>
<dbReference type="InterPro" id="IPR013783">
    <property type="entry name" value="Ig-like_fold"/>
</dbReference>
<accession>L9L0D6</accession>
<dbReference type="InterPro" id="IPR013106">
    <property type="entry name" value="Ig_V-set"/>
</dbReference>
<protein>
    <submittedName>
        <fullName evidence="8">Butyrophilin-like protein 9</fullName>
    </submittedName>
</protein>
<evidence type="ECO:0000256" key="2">
    <source>
        <dbReference type="ARBA" id="ARBA00022692"/>
    </source>
</evidence>
<evidence type="ECO:0000256" key="5">
    <source>
        <dbReference type="ARBA" id="ARBA00023136"/>
    </source>
</evidence>
<evidence type="ECO:0000313" key="9">
    <source>
        <dbReference type="Proteomes" id="UP000011518"/>
    </source>
</evidence>
<dbReference type="InterPro" id="IPR050504">
    <property type="entry name" value="IgSF_BTN/MOG"/>
</dbReference>
<dbReference type="InterPro" id="IPR036179">
    <property type="entry name" value="Ig-like_dom_sf"/>
</dbReference>
<dbReference type="STRING" id="246437.L9L0D6"/>
<keyword evidence="5" id="KW-0472">Membrane</keyword>
<dbReference type="SUPFAM" id="SSF48726">
    <property type="entry name" value="Immunoglobulin"/>
    <property type="match status" value="2"/>
</dbReference>
<dbReference type="GO" id="GO:0005102">
    <property type="term" value="F:signaling receptor binding"/>
    <property type="evidence" value="ECO:0007669"/>
    <property type="project" value="TreeGrafter"/>
</dbReference>
<dbReference type="Gene3D" id="2.60.40.10">
    <property type="entry name" value="Immunoglobulins"/>
    <property type="match status" value="2"/>
</dbReference>
<dbReference type="AlphaFoldDB" id="L9L0D6"/>
<dbReference type="PANTHER" id="PTHR24100">
    <property type="entry name" value="BUTYROPHILIN"/>
    <property type="match status" value="1"/>
</dbReference>
<proteinExistence type="predicted"/>
<evidence type="ECO:0000256" key="3">
    <source>
        <dbReference type="ARBA" id="ARBA00022729"/>
    </source>
</evidence>
<name>L9L0D6_TUPCH</name>
<keyword evidence="3" id="KW-0732">Signal</keyword>
<evidence type="ECO:0000256" key="6">
    <source>
        <dbReference type="ARBA" id="ARBA00023319"/>
    </source>
</evidence>
<dbReference type="GO" id="GO:0001817">
    <property type="term" value="P:regulation of cytokine production"/>
    <property type="evidence" value="ECO:0007669"/>
    <property type="project" value="TreeGrafter"/>
</dbReference>
<feature type="domain" description="Immunoglobulin" evidence="7">
    <location>
        <begin position="128"/>
        <end position="235"/>
    </location>
</feature>
<comment type="subcellular location">
    <subcellularLocation>
        <location evidence="1">Membrane</location>
    </subcellularLocation>
</comment>
<keyword evidence="4" id="KW-1133">Transmembrane helix</keyword>
<dbReference type="FunFam" id="2.60.40.10:FF:000088">
    <property type="entry name" value="Butyrophilin subfamily 1 member A1"/>
    <property type="match status" value="1"/>
</dbReference>
<sequence>MGLDRCLQVGLQKASPDVGLSSIPCSLAFPHFHGAARPLSLKKASQGDHVRPPPEGAADSLPLHCSVSTGTLVRIRRLAGRVAGARDALLLQSSCEWPARGAAGSSWRGRVWRAAGTEGREVTVVGPGEAVLALVGEEVEFPCHVSSYLNAEHMEIRWFRGQASDVVHLYQGRQALPGPQMAQFRNRTSLVLDELAYGTVSLQLHRVVPADQGPYGWRLRSSNRSAEAIWQLEVAGLGSDPHLSLEGFTGGGLQLRCRSSGWYPEPKAQWTDPQGRCLPPESEAITQDALGLFSLETSVVVPEGAHRNVSCSIQNPLLVQKKELVVQIAGRLAAELGKFRGHAEVLRGSRLL</sequence>
<dbReference type="InParanoid" id="L9L0D6"/>
<gene>
    <name evidence="8" type="ORF">TREES_T100007539</name>
</gene>
<dbReference type="PANTHER" id="PTHR24100:SF130">
    <property type="entry name" value="BUTYROPHILIN-LIKE PROTEIN 9"/>
    <property type="match status" value="1"/>
</dbReference>
<dbReference type="InterPro" id="IPR003599">
    <property type="entry name" value="Ig_sub"/>
</dbReference>
<dbReference type="Pfam" id="PF22705">
    <property type="entry name" value="C2-set_3"/>
    <property type="match status" value="1"/>
</dbReference>
<dbReference type="Pfam" id="PF07686">
    <property type="entry name" value="V-set"/>
    <property type="match status" value="1"/>
</dbReference>
<dbReference type="GO" id="GO:0009897">
    <property type="term" value="C:external side of plasma membrane"/>
    <property type="evidence" value="ECO:0007669"/>
    <property type="project" value="TreeGrafter"/>
</dbReference>
<dbReference type="EMBL" id="KB320636">
    <property type="protein sequence ID" value="ELW66857.1"/>
    <property type="molecule type" value="Genomic_DNA"/>
</dbReference>
<organism evidence="8 9">
    <name type="scientific">Tupaia chinensis</name>
    <name type="common">Chinese tree shrew</name>
    <name type="synonym">Tupaia belangeri chinensis</name>
    <dbReference type="NCBI Taxonomy" id="246437"/>
    <lineage>
        <taxon>Eukaryota</taxon>
        <taxon>Metazoa</taxon>
        <taxon>Chordata</taxon>
        <taxon>Craniata</taxon>
        <taxon>Vertebrata</taxon>
        <taxon>Euteleostomi</taxon>
        <taxon>Mammalia</taxon>
        <taxon>Eutheria</taxon>
        <taxon>Euarchontoglires</taxon>
        <taxon>Scandentia</taxon>
        <taxon>Tupaiidae</taxon>
        <taxon>Tupaia</taxon>
    </lineage>
</organism>
<evidence type="ECO:0000313" key="8">
    <source>
        <dbReference type="EMBL" id="ELW66857.1"/>
    </source>
</evidence>
<dbReference type="FunFam" id="2.60.40.10:FF:000208">
    <property type="entry name" value="Butyrophilin subfamily 1 member A1"/>
    <property type="match status" value="1"/>
</dbReference>
<keyword evidence="6" id="KW-0393">Immunoglobulin domain</keyword>
<evidence type="ECO:0000256" key="1">
    <source>
        <dbReference type="ARBA" id="ARBA00004370"/>
    </source>
</evidence>
<dbReference type="GO" id="GO:0050852">
    <property type="term" value="P:T cell receptor signaling pathway"/>
    <property type="evidence" value="ECO:0007669"/>
    <property type="project" value="TreeGrafter"/>
</dbReference>
<keyword evidence="9" id="KW-1185">Reference proteome</keyword>
<evidence type="ECO:0000256" key="4">
    <source>
        <dbReference type="ARBA" id="ARBA00022989"/>
    </source>
</evidence>
<reference evidence="9" key="2">
    <citation type="journal article" date="2013" name="Nat. Commun.">
        <title>Genome of the Chinese tree shrew.</title>
        <authorList>
            <person name="Fan Y."/>
            <person name="Huang Z.Y."/>
            <person name="Cao C.C."/>
            <person name="Chen C.S."/>
            <person name="Chen Y.X."/>
            <person name="Fan D.D."/>
            <person name="He J."/>
            <person name="Hou H.L."/>
            <person name="Hu L."/>
            <person name="Hu X.T."/>
            <person name="Jiang X.T."/>
            <person name="Lai R."/>
            <person name="Lang Y.S."/>
            <person name="Liang B."/>
            <person name="Liao S.G."/>
            <person name="Mu D."/>
            <person name="Ma Y.Y."/>
            <person name="Niu Y.Y."/>
            <person name="Sun X.Q."/>
            <person name="Xia J.Q."/>
            <person name="Xiao J."/>
            <person name="Xiong Z.Q."/>
            <person name="Xu L."/>
            <person name="Yang L."/>
            <person name="Zhang Y."/>
            <person name="Zhao W."/>
            <person name="Zhao X.D."/>
            <person name="Zheng Y.T."/>
            <person name="Zhou J.M."/>
            <person name="Zhu Y.B."/>
            <person name="Zhang G.J."/>
            <person name="Wang J."/>
            <person name="Yao Y.G."/>
        </authorList>
    </citation>
    <scope>NUCLEOTIDE SEQUENCE [LARGE SCALE GENOMIC DNA]</scope>
</reference>